<sequence length="102" mass="11141">MSTQKSIYVGSRIPRSAYPKATVKQLVSRKLSSADDSITSEDPTPYATEVVRQAYEAKAQPTFGVGGALLKNFASQGEWVTAMHNNVLENRCINDPTAHGER</sequence>
<name>A0ACC3AEP9_9EURO</name>
<evidence type="ECO:0000313" key="1">
    <source>
        <dbReference type="EMBL" id="KAJ9660902.1"/>
    </source>
</evidence>
<keyword evidence="2" id="KW-1185">Reference proteome</keyword>
<evidence type="ECO:0000313" key="2">
    <source>
        <dbReference type="Proteomes" id="UP001172386"/>
    </source>
</evidence>
<organism evidence="1 2">
    <name type="scientific">Neophaeococcomyces mojaviensis</name>
    <dbReference type="NCBI Taxonomy" id="3383035"/>
    <lineage>
        <taxon>Eukaryota</taxon>
        <taxon>Fungi</taxon>
        <taxon>Dikarya</taxon>
        <taxon>Ascomycota</taxon>
        <taxon>Pezizomycotina</taxon>
        <taxon>Eurotiomycetes</taxon>
        <taxon>Chaetothyriomycetidae</taxon>
        <taxon>Chaetothyriales</taxon>
        <taxon>Chaetothyriales incertae sedis</taxon>
        <taxon>Neophaeococcomyces</taxon>
    </lineage>
</organism>
<dbReference type="Proteomes" id="UP001172386">
    <property type="component" value="Unassembled WGS sequence"/>
</dbReference>
<accession>A0ACC3AEP9</accession>
<gene>
    <name evidence="1" type="ORF">H2198_002247</name>
</gene>
<reference evidence="1" key="1">
    <citation type="submission" date="2022-10" db="EMBL/GenBank/DDBJ databases">
        <title>Culturing micro-colonial fungi from biological soil crusts in the Mojave desert and describing Neophaeococcomyces mojavensis, and introducing the new genera and species Taxawa tesnikishii.</title>
        <authorList>
            <person name="Kurbessoian T."/>
            <person name="Stajich J.E."/>
        </authorList>
    </citation>
    <scope>NUCLEOTIDE SEQUENCE</scope>
    <source>
        <strain evidence="1">JES_112</strain>
    </source>
</reference>
<proteinExistence type="predicted"/>
<dbReference type="EMBL" id="JAPDRQ010000027">
    <property type="protein sequence ID" value="KAJ9660902.1"/>
    <property type="molecule type" value="Genomic_DNA"/>
</dbReference>
<protein>
    <submittedName>
        <fullName evidence="1">Uncharacterized protein</fullName>
    </submittedName>
</protein>
<comment type="caution">
    <text evidence="1">The sequence shown here is derived from an EMBL/GenBank/DDBJ whole genome shotgun (WGS) entry which is preliminary data.</text>
</comment>